<evidence type="ECO:0000313" key="1">
    <source>
        <dbReference type="EMBL" id="QIX00662.1"/>
    </source>
</evidence>
<keyword evidence="2" id="KW-1185">Reference proteome</keyword>
<organism evidence="1 2">
    <name type="scientific">Peltaster fructicola</name>
    <dbReference type="NCBI Taxonomy" id="286661"/>
    <lineage>
        <taxon>Eukaryota</taxon>
        <taxon>Fungi</taxon>
        <taxon>Dikarya</taxon>
        <taxon>Ascomycota</taxon>
        <taxon>Pezizomycotina</taxon>
        <taxon>Dothideomycetes</taxon>
        <taxon>Dothideomycetes incertae sedis</taxon>
        <taxon>Peltaster</taxon>
    </lineage>
</organism>
<reference evidence="1 2" key="1">
    <citation type="journal article" date="2016" name="Sci. Rep.">
        <title>Peltaster fructicola genome reveals evolution from an invasive phytopathogen to an ectophytic parasite.</title>
        <authorList>
            <person name="Xu C."/>
            <person name="Chen H."/>
            <person name="Gleason M.L."/>
            <person name="Xu J.R."/>
            <person name="Liu H."/>
            <person name="Zhang R."/>
            <person name="Sun G."/>
        </authorList>
    </citation>
    <scope>NUCLEOTIDE SEQUENCE [LARGE SCALE GENOMIC DNA]</scope>
    <source>
        <strain evidence="1 2">LNHT1506</strain>
    </source>
</reference>
<dbReference type="EMBL" id="CP051142">
    <property type="protein sequence ID" value="QIX00662.1"/>
    <property type="molecule type" value="Genomic_DNA"/>
</dbReference>
<name>A0A6H0Y0V4_9PEZI</name>
<sequence length="80" mass="9003">MMQYEDRAEYFPTTVVTTYEAARILGMRGINLVALHQSLVKSQETASTVQLPDITQISLAGGSKKLLLAESLHERKRLRQ</sequence>
<protein>
    <submittedName>
        <fullName evidence="1">Uncharacterized protein</fullName>
    </submittedName>
</protein>
<gene>
    <name evidence="1" type="ORF">AMS68_006179</name>
</gene>
<proteinExistence type="predicted"/>
<accession>A0A6H0Y0V4</accession>
<dbReference type="Proteomes" id="UP000503462">
    <property type="component" value="Chromosome 4"/>
</dbReference>
<evidence type="ECO:0000313" key="2">
    <source>
        <dbReference type="Proteomes" id="UP000503462"/>
    </source>
</evidence>
<dbReference type="AlphaFoldDB" id="A0A6H0Y0V4"/>